<dbReference type="Pfam" id="PF00098">
    <property type="entry name" value="zf-CCHC"/>
    <property type="match status" value="1"/>
</dbReference>
<feature type="compositionally biased region" description="Low complexity" evidence="2">
    <location>
        <begin position="42"/>
        <end position="56"/>
    </location>
</feature>
<organism evidence="4 5">
    <name type="scientific">Trichoderma lentiforme</name>
    <dbReference type="NCBI Taxonomy" id="1567552"/>
    <lineage>
        <taxon>Eukaryota</taxon>
        <taxon>Fungi</taxon>
        <taxon>Dikarya</taxon>
        <taxon>Ascomycota</taxon>
        <taxon>Pezizomycotina</taxon>
        <taxon>Sordariomycetes</taxon>
        <taxon>Hypocreomycetidae</taxon>
        <taxon>Hypocreales</taxon>
        <taxon>Hypocreaceae</taxon>
        <taxon>Trichoderma</taxon>
    </lineage>
</organism>
<reference evidence="4 5" key="1">
    <citation type="submission" date="2018-06" db="EMBL/GenBank/DDBJ databases">
        <title>Genome analysis of cellulolytic fungus Trichoderma lentiforme CFAM-422.</title>
        <authorList>
            <person name="Steindorff A.S."/>
            <person name="Formighieri E.F."/>
            <person name="Midorikawa G.E.O."/>
            <person name="Tamietti M.S."/>
            <person name="Ramos E.Z."/>
            <person name="Silva A.S."/>
            <person name="Bon E.P.S."/>
            <person name="Mendes T.D."/>
            <person name="Damaso M.C.T."/>
            <person name="Favaro L.C.L."/>
        </authorList>
    </citation>
    <scope>NUCLEOTIDE SEQUENCE [LARGE SCALE GENOMIC DNA]</scope>
    <source>
        <strain evidence="4 5">CFAM-422</strain>
    </source>
</reference>
<feature type="compositionally biased region" description="Pro residues" evidence="2">
    <location>
        <begin position="80"/>
        <end position="93"/>
    </location>
</feature>
<feature type="compositionally biased region" description="Basic and acidic residues" evidence="2">
    <location>
        <begin position="277"/>
        <end position="290"/>
    </location>
</feature>
<feature type="compositionally biased region" description="Basic residues" evidence="2">
    <location>
        <begin position="267"/>
        <end position="276"/>
    </location>
</feature>
<feature type="region of interest" description="Disordered" evidence="2">
    <location>
        <begin position="32"/>
        <end position="600"/>
    </location>
</feature>
<feature type="compositionally biased region" description="Basic and acidic residues" evidence="2">
    <location>
        <begin position="526"/>
        <end position="537"/>
    </location>
</feature>
<dbReference type="Proteomes" id="UP000801864">
    <property type="component" value="Unassembled WGS sequence"/>
</dbReference>
<dbReference type="InterPro" id="IPR036875">
    <property type="entry name" value="Znf_CCHC_sf"/>
</dbReference>
<keyword evidence="1" id="KW-0862">Zinc</keyword>
<dbReference type="GO" id="GO:0008270">
    <property type="term" value="F:zinc ion binding"/>
    <property type="evidence" value="ECO:0007669"/>
    <property type="project" value="UniProtKB-KW"/>
</dbReference>
<feature type="compositionally biased region" description="Low complexity" evidence="2">
    <location>
        <begin position="176"/>
        <end position="191"/>
    </location>
</feature>
<feature type="domain" description="CCHC-type" evidence="3">
    <location>
        <begin position="17"/>
        <end position="32"/>
    </location>
</feature>
<evidence type="ECO:0000256" key="1">
    <source>
        <dbReference type="PROSITE-ProRule" id="PRU00047"/>
    </source>
</evidence>
<name>A0A9P4XQ80_9HYPO</name>
<dbReference type="GO" id="GO:0003676">
    <property type="term" value="F:nucleic acid binding"/>
    <property type="evidence" value="ECO:0007669"/>
    <property type="project" value="InterPro"/>
</dbReference>
<dbReference type="SUPFAM" id="SSF57756">
    <property type="entry name" value="Retrovirus zinc finger-like domains"/>
    <property type="match status" value="1"/>
</dbReference>
<evidence type="ECO:0000313" key="5">
    <source>
        <dbReference type="Proteomes" id="UP000801864"/>
    </source>
</evidence>
<feature type="compositionally biased region" description="Basic and acidic residues" evidence="2">
    <location>
        <begin position="344"/>
        <end position="359"/>
    </location>
</feature>
<feature type="compositionally biased region" description="Acidic residues" evidence="2">
    <location>
        <begin position="389"/>
        <end position="409"/>
    </location>
</feature>
<evidence type="ECO:0000313" key="4">
    <source>
        <dbReference type="EMBL" id="KAF3075968.1"/>
    </source>
</evidence>
<dbReference type="PROSITE" id="PS50158">
    <property type="entry name" value="ZF_CCHC"/>
    <property type="match status" value="1"/>
</dbReference>
<feature type="compositionally biased region" description="Pro residues" evidence="2">
    <location>
        <begin position="163"/>
        <end position="175"/>
    </location>
</feature>
<feature type="compositionally biased region" description="Polar residues" evidence="2">
    <location>
        <begin position="329"/>
        <end position="339"/>
    </location>
</feature>
<protein>
    <recommendedName>
        <fullName evidence="3">CCHC-type domain-containing protein</fullName>
    </recommendedName>
</protein>
<dbReference type="SMART" id="SM00343">
    <property type="entry name" value="ZnF_C2HC"/>
    <property type="match status" value="1"/>
</dbReference>
<evidence type="ECO:0000259" key="3">
    <source>
        <dbReference type="PROSITE" id="PS50158"/>
    </source>
</evidence>
<feature type="compositionally biased region" description="Low complexity" evidence="2">
    <location>
        <begin position="142"/>
        <end position="162"/>
    </location>
</feature>
<keyword evidence="5" id="KW-1185">Reference proteome</keyword>
<dbReference type="EMBL" id="QLNT01000002">
    <property type="protein sequence ID" value="KAF3075968.1"/>
    <property type="molecule type" value="Genomic_DNA"/>
</dbReference>
<feature type="compositionally biased region" description="Polar residues" evidence="2">
    <location>
        <begin position="494"/>
        <end position="506"/>
    </location>
</feature>
<dbReference type="InterPro" id="IPR001878">
    <property type="entry name" value="Znf_CCHC"/>
</dbReference>
<comment type="caution">
    <text evidence="4">The sequence shown here is derived from an EMBL/GenBank/DDBJ whole genome shotgun (WGS) entry which is preliminary data.</text>
</comment>
<feature type="compositionally biased region" description="Pro residues" evidence="2">
    <location>
        <begin position="101"/>
        <end position="113"/>
    </location>
</feature>
<keyword evidence="1" id="KW-0479">Metal-binding</keyword>
<feature type="compositionally biased region" description="Basic and acidic residues" evidence="2">
    <location>
        <begin position="568"/>
        <end position="583"/>
    </location>
</feature>
<accession>A0A9P4XQ80</accession>
<dbReference type="AlphaFoldDB" id="A0A9P4XQ80"/>
<feature type="compositionally biased region" description="Low complexity" evidence="2">
    <location>
        <begin position="541"/>
        <end position="556"/>
    </location>
</feature>
<gene>
    <name evidence="4" type="ORF">CFAM422_001672</name>
</gene>
<feature type="compositionally biased region" description="Low complexity" evidence="2">
    <location>
        <begin position="301"/>
        <end position="328"/>
    </location>
</feature>
<evidence type="ECO:0000256" key="2">
    <source>
        <dbReference type="SAM" id="MobiDB-lite"/>
    </source>
</evidence>
<feature type="compositionally biased region" description="Basic residues" evidence="2">
    <location>
        <begin position="57"/>
        <end position="71"/>
    </location>
</feature>
<proteinExistence type="predicted"/>
<dbReference type="Gene3D" id="4.10.60.10">
    <property type="entry name" value="Zinc finger, CCHC-type"/>
    <property type="match status" value="1"/>
</dbReference>
<sequence length="600" mass="65319">MAESAHAHTGPSDDSPCYNCGAKGHWVVACPEPTRKTPAGLANAWRNAPNAPNAGHGNHRQHHGGNPKRMNKGPIITKYAPPPPPPPPPPHPPSLSHGTAPYPPLPPGPPYPQQNPQFQSPYAHYQPAAHYPTGYGPTYPSQQYHQPPYGAAPAAPAGYAAHPPGPPAPQPPAPYPAAYASYPPAGPSSAPGYPPQTTYTQSYSQPPYGLPPVPYSAQSGPAHFPPPPKPPHVSRSHSGLNQPAPVHHSLPPKPPRSVHTQQEPHRDHRNRRKHDRQNKNRDHRRRDQGSRHRSSQQKMQNKANRSNRGNRSNRSSSAIRSSQKASASTTAELSKTGPLSSIEDLEKSAKFGSEASKEDFPEDSAATEIPNAQSYQHEDDMLPQLASAELDEDSETADSESGESTDNNESEPPRAVLSNDEAESARDDERGLSQNTHHHGKDEASSPSVALDTPHLNGKHKRRDDESEDERQPKKSKAAASLAHDPNDAEDDNQAQAQYDTGSAVQGNDAPIVEEEDEPVLPPLEPESRSRSKERHQGPKSRNSSVSSRSSDLNSLEAELLGRPAKQRSPDDIGVHQRQDRVTLPKMQRRRQRNADSAYR</sequence>
<keyword evidence="1" id="KW-0863">Zinc-finger</keyword>